<keyword evidence="2" id="KW-1185">Reference proteome</keyword>
<organism evidence="1 2">
    <name type="scientific">Aspergillus sydowii CBS 593.65</name>
    <dbReference type="NCBI Taxonomy" id="1036612"/>
    <lineage>
        <taxon>Eukaryota</taxon>
        <taxon>Fungi</taxon>
        <taxon>Dikarya</taxon>
        <taxon>Ascomycota</taxon>
        <taxon>Pezizomycotina</taxon>
        <taxon>Eurotiomycetes</taxon>
        <taxon>Eurotiomycetidae</taxon>
        <taxon>Eurotiales</taxon>
        <taxon>Aspergillaceae</taxon>
        <taxon>Aspergillus</taxon>
        <taxon>Aspergillus subgen. Nidulantes</taxon>
    </lineage>
</organism>
<protein>
    <submittedName>
        <fullName evidence="1">Uncharacterized protein</fullName>
    </submittedName>
</protein>
<dbReference type="Proteomes" id="UP000184356">
    <property type="component" value="Unassembled WGS sequence"/>
</dbReference>
<dbReference type="AlphaFoldDB" id="A0A1L9TZQ8"/>
<feature type="non-terminal residue" evidence="1">
    <location>
        <position position="1"/>
    </location>
</feature>
<reference evidence="2" key="1">
    <citation type="journal article" date="2017" name="Genome Biol.">
        <title>Comparative genomics reveals high biological diversity and specific adaptations in the industrially and medically important fungal genus Aspergillus.</title>
        <authorList>
            <person name="de Vries R.P."/>
            <person name="Riley R."/>
            <person name="Wiebenga A."/>
            <person name="Aguilar-Osorio G."/>
            <person name="Amillis S."/>
            <person name="Uchima C.A."/>
            <person name="Anderluh G."/>
            <person name="Asadollahi M."/>
            <person name="Askin M."/>
            <person name="Barry K."/>
            <person name="Battaglia E."/>
            <person name="Bayram O."/>
            <person name="Benocci T."/>
            <person name="Braus-Stromeyer S.A."/>
            <person name="Caldana C."/>
            <person name="Canovas D."/>
            <person name="Cerqueira G.C."/>
            <person name="Chen F."/>
            <person name="Chen W."/>
            <person name="Choi C."/>
            <person name="Clum A."/>
            <person name="Dos Santos R.A."/>
            <person name="Damasio A.R."/>
            <person name="Diallinas G."/>
            <person name="Emri T."/>
            <person name="Fekete E."/>
            <person name="Flipphi M."/>
            <person name="Freyberg S."/>
            <person name="Gallo A."/>
            <person name="Gournas C."/>
            <person name="Habgood R."/>
            <person name="Hainaut M."/>
            <person name="Harispe M.L."/>
            <person name="Henrissat B."/>
            <person name="Hilden K.S."/>
            <person name="Hope R."/>
            <person name="Hossain A."/>
            <person name="Karabika E."/>
            <person name="Karaffa L."/>
            <person name="Karanyi Z."/>
            <person name="Krasevec N."/>
            <person name="Kuo A."/>
            <person name="Kusch H."/>
            <person name="LaButti K."/>
            <person name="Lagendijk E.L."/>
            <person name="Lapidus A."/>
            <person name="Levasseur A."/>
            <person name="Lindquist E."/>
            <person name="Lipzen A."/>
            <person name="Logrieco A.F."/>
            <person name="MacCabe A."/>
            <person name="Maekelae M.R."/>
            <person name="Malavazi I."/>
            <person name="Melin P."/>
            <person name="Meyer V."/>
            <person name="Mielnichuk N."/>
            <person name="Miskei M."/>
            <person name="Molnar A.P."/>
            <person name="Mule G."/>
            <person name="Ngan C.Y."/>
            <person name="Orejas M."/>
            <person name="Orosz E."/>
            <person name="Ouedraogo J.P."/>
            <person name="Overkamp K.M."/>
            <person name="Park H.-S."/>
            <person name="Perrone G."/>
            <person name="Piumi F."/>
            <person name="Punt P.J."/>
            <person name="Ram A.F."/>
            <person name="Ramon A."/>
            <person name="Rauscher S."/>
            <person name="Record E."/>
            <person name="Riano-Pachon D.M."/>
            <person name="Robert V."/>
            <person name="Roehrig J."/>
            <person name="Ruller R."/>
            <person name="Salamov A."/>
            <person name="Salih N.S."/>
            <person name="Samson R.A."/>
            <person name="Sandor E."/>
            <person name="Sanguinetti M."/>
            <person name="Schuetze T."/>
            <person name="Sepcic K."/>
            <person name="Shelest E."/>
            <person name="Sherlock G."/>
            <person name="Sophianopoulou V."/>
            <person name="Squina F.M."/>
            <person name="Sun H."/>
            <person name="Susca A."/>
            <person name="Todd R.B."/>
            <person name="Tsang A."/>
            <person name="Unkles S.E."/>
            <person name="van de Wiele N."/>
            <person name="van Rossen-Uffink D."/>
            <person name="Oliveira J.V."/>
            <person name="Vesth T.C."/>
            <person name="Visser J."/>
            <person name="Yu J.-H."/>
            <person name="Zhou M."/>
            <person name="Andersen M.R."/>
            <person name="Archer D.B."/>
            <person name="Baker S.E."/>
            <person name="Benoit I."/>
            <person name="Brakhage A.A."/>
            <person name="Braus G.H."/>
            <person name="Fischer R."/>
            <person name="Frisvad J.C."/>
            <person name="Goldman G.H."/>
            <person name="Houbraken J."/>
            <person name="Oakley B."/>
            <person name="Pocsi I."/>
            <person name="Scazzocchio C."/>
            <person name="Seiboth B."/>
            <person name="vanKuyk P.A."/>
            <person name="Wortman J."/>
            <person name="Dyer P.S."/>
            <person name="Grigoriev I.V."/>
        </authorList>
    </citation>
    <scope>NUCLEOTIDE SEQUENCE [LARGE SCALE GENOMIC DNA]</scope>
    <source>
        <strain evidence="2">CBS 593.65</strain>
    </source>
</reference>
<evidence type="ECO:0000313" key="2">
    <source>
        <dbReference type="Proteomes" id="UP000184356"/>
    </source>
</evidence>
<accession>A0A1L9TZQ8</accession>
<dbReference type="VEuPathDB" id="FungiDB:ASPSYDRAFT_193722"/>
<dbReference type="GeneID" id="63759749"/>
<name>A0A1L9TZQ8_9EURO</name>
<dbReference type="RefSeq" id="XP_040708732.1">
    <property type="nucleotide sequence ID" value="XM_040843676.1"/>
</dbReference>
<proteinExistence type="predicted"/>
<dbReference type="EMBL" id="KV878582">
    <property type="protein sequence ID" value="OJJ64926.1"/>
    <property type="molecule type" value="Genomic_DNA"/>
</dbReference>
<sequence>SYTALKPAGSLKPLVCTRCCWAIAAIVPQPLTACHSPVHTGDCYIDRRFPRYYRPHRPPIALSAAPNSQGRPDL</sequence>
<evidence type="ECO:0000313" key="1">
    <source>
        <dbReference type="EMBL" id="OJJ64926.1"/>
    </source>
</evidence>
<gene>
    <name evidence="1" type="ORF">ASPSYDRAFT_193722</name>
</gene>